<dbReference type="OrthoDB" id="415182at2759"/>
<evidence type="ECO:0000256" key="1">
    <source>
        <dbReference type="ARBA" id="ARBA00004229"/>
    </source>
</evidence>
<keyword evidence="2" id="KW-0150">Chloroplast</keyword>
<reference evidence="7 8" key="2">
    <citation type="submission" date="2024-05" db="EMBL/GenBank/DDBJ databases">
        <authorList>
            <person name="Chen Y."/>
            <person name="Shah S."/>
            <person name="Dougan E. K."/>
            <person name="Thang M."/>
            <person name="Chan C."/>
        </authorList>
    </citation>
    <scope>NUCLEOTIDE SEQUENCE [LARGE SCALE GENOMIC DNA]</scope>
</reference>
<dbReference type="Gene3D" id="1.10.3460.10">
    <property type="entry name" value="Chlorophyll a/b binding protein domain"/>
    <property type="match status" value="2"/>
</dbReference>
<evidence type="ECO:0000313" key="7">
    <source>
        <dbReference type="EMBL" id="CAL4806247.1"/>
    </source>
</evidence>
<dbReference type="Proteomes" id="UP001152797">
    <property type="component" value="Unassembled WGS sequence"/>
</dbReference>
<protein>
    <submittedName>
        <fullName evidence="7">Fucoxanthin-chlorophyll a-c binding protein F, chloroplastic</fullName>
    </submittedName>
</protein>
<dbReference type="GO" id="GO:0016168">
    <property type="term" value="F:chlorophyll binding"/>
    <property type="evidence" value="ECO:0007669"/>
    <property type="project" value="UniProtKB-KW"/>
</dbReference>
<evidence type="ECO:0000256" key="3">
    <source>
        <dbReference type="ARBA" id="ARBA00022531"/>
    </source>
</evidence>
<accession>A0A9P1GQD4</accession>
<feature type="binding site" evidence="5">
    <location>
        <position position="177"/>
    </location>
    <ligand>
        <name>chlorophyll a</name>
        <dbReference type="ChEBI" id="CHEBI:58416"/>
        <label>1</label>
    </ligand>
</feature>
<dbReference type="GO" id="GO:0009765">
    <property type="term" value="P:photosynthesis, light harvesting"/>
    <property type="evidence" value="ECO:0007669"/>
    <property type="project" value="InterPro"/>
</dbReference>
<evidence type="ECO:0000313" key="8">
    <source>
        <dbReference type="Proteomes" id="UP001152797"/>
    </source>
</evidence>
<feature type="binding site" evidence="5">
    <location>
        <position position="279"/>
    </location>
    <ligand>
        <name>chlorophyll a</name>
        <dbReference type="ChEBI" id="CHEBI:58416"/>
        <label>1</label>
    </ligand>
</feature>
<keyword evidence="3" id="KW-0602">Photosynthesis</keyword>
<dbReference type="GO" id="GO:0016020">
    <property type="term" value="C:membrane"/>
    <property type="evidence" value="ECO:0007669"/>
    <property type="project" value="InterPro"/>
</dbReference>
<evidence type="ECO:0000313" key="6">
    <source>
        <dbReference type="EMBL" id="CAI4018935.1"/>
    </source>
</evidence>
<feature type="binding site" evidence="5">
    <location>
        <position position="291"/>
    </location>
    <ligand>
        <name>chlorophyll a</name>
        <dbReference type="ChEBI" id="CHEBI:58416"/>
        <label>1</label>
    </ligand>
</feature>
<keyword evidence="5" id="KW-0157">Chromophore</keyword>
<dbReference type="Pfam" id="PF00504">
    <property type="entry name" value="Chloroa_b-bind"/>
    <property type="match status" value="2"/>
</dbReference>
<dbReference type="EMBL" id="CAMXCT010006722">
    <property type="protein sequence ID" value="CAI4018935.1"/>
    <property type="molecule type" value="Genomic_DNA"/>
</dbReference>
<dbReference type="InterPro" id="IPR022796">
    <property type="entry name" value="Chloroa_b-bind"/>
</dbReference>
<feature type="binding site" evidence="5">
    <location>
        <position position="274"/>
    </location>
    <ligand>
        <name>chlorophyll a</name>
        <dbReference type="ChEBI" id="CHEBI:58416"/>
        <label>1</label>
    </ligand>
</feature>
<feature type="binding site" description="axial binding residue" evidence="5">
    <location>
        <position position="179"/>
    </location>
    <ligand>
        <name>chlorophyll b</name>
        <dbReference type="ChEBI" id="CHEBI:61721"/>
        <label>1</label>
    </ligand>
    <ligandPart>
        <name>Mg</name>
        <dbReference type="ChEBI" id="CHEBI:25107"/>
    </ligandPart>
</feature>
<keyword evidence="5" id="KW-0148">Chlorophyll</keyword>
<feature type="binding site" evidence="5">
    <location>
        <position position="277"/>
    </location>
    <ligand>
        <name>chlorophyll a</name>
        <dbReference type="ChEBI" id="CHEBI:58416"/>
        <label>1</label>
    </ligand>
</feature>
<keyword evidence="4" id="KW-0934">Plastid</keyword>
<dbReference type="AlphaFoldDB" id="A0A9P1GQD4"/>
<dbReference type="SUPFAM" id="SSF103511">
    <property type="entry name" value="Chlorophyll a-b binding protein"/>
    <property type="match status" value="2"/>
</dbReference>
<gene>
    <name evidence="6" type="ORF">C1SCF055_LOCUS43465</name>
</gene>
<evidence type="ECO:0000256" key="2">
    <source>
        <dbReference type="ARBA" id="ARBA00022528"/>
    </source>
</evidence>
<comment type="caution">
    <text evidence="6">The sequence shown here is derived from an EMBL/GenBank/DDBJ whole genome shotgun (WGS) entry which is preliminary data.</text>
</comment>
<dbReference type="GO" id="GO:0009507">
    <property type="term" value="C:chloroplast"/>
    <property type="evidence" value="ECO:0007669"/>
    <property type="project" value="UniProtKB-SubCell"/>
</dbReference>
<dbReference type="PANTHER" id="PTHR21649">
    <property type="entry name" value="CHLOROPHYLL A/B BINDING PROTEIN"/>
    <property type="match status" value="1"/>
</dbReference>
<comment type="subcellular location">
    <subcellularLocation>
        <location evidence="1">Plastid</location>
        <location evidence="1">Chloroplast</location>
    </subcellularLocation>
</comment>
<dbReference type="InterPro" id="IPR001344">
    <property type="entry name" value="Chloro_AB-bd_pln"/>
</dbReference>
<feature type="binding site" description="axial binding residue" evidence="5">
    <location>
        <position position="238"/>
    </location>
    <ligand>
        <name>chlorophyll b</name>
        <dbReference type="ChEBI" id="CHEBI:61721"/>
        <label>1</label>
    </ligand>
    <ligandPart>
        <name>Mg</name>
        <dbReference type="ChEBI" id="CHEBI:25107"/>
    </ligandPart>
</feature>
<organism evidence="6">
    <name type="scientific">Cladocopium goreaui</name>
    <dbReference type="NCBI Taxonomy" id="2562237"/>
    <lineage>
        <taxon>Eukaryota</taxon>
        <taxon>Sar</taxon>
        <taxon>Alveolata</taxon>
        <taxon>Dinophyceae</taxon>
        <taxon>Suessiales</taxon>
        <taxon>Symbiodiniaceae</taxon>
        <taxon>Cladocopium</taxon>
    </lineage>
</organism>
<name>A0A9P1GQD4_9DINO</name>
<reference evidence="6" key="1">
    <citation type="submission" date="2022-10" db="EMBL/GenBank/DDBJ databases">
        <authorList>
            <person name="Chen Y."/>
            <person name="Dougan E. K."/>
            <person name="Chan C."/>
            <person name="Rhodes N."/>
            <person name="Thang M."/>
        </authorList>
    </citation>
    <scope>NUCLEOTIDE SEQUENCE</scope>
</reference>
<feature type="binding site" evidence="5">
    <location>
        <position position="174"/>
    </location>
    <ligand>
        <name>chlorophyll a</name>
        <dbReference type="ChEBI" id="CHEBI:58416"/>
        <label>1</label>
    </ligand>
</feature>
<evidence type="ECO:0000256" key="4">
    <source>
        <dbReference type="ARBA" id="ARBA00022640"/>
    </source>
</evidence>
<proteinExistence type="predicted"/>
<feature type="binding site" evidence="5">
    <location>
        <position position="153"/>
    </location>
    <ligand>
        <name>chlorophyll a</name>
        <dbReference type="ChEBI" id="CHEBI:58416"/>
        <label>1</label>
    </ligand>
</feature>
<dbReference type="EMBL" id="CAMXCT030006722">
    <property type="protein sequence ID" value="CAL4806247.1"/>
    <property type="molecule type" value="Genomic_DNA"/>
</dbReference>
<keyword evidence="8" id="KW-1185">Reference proteome</keyword>
<dbReference type="EMBL" id="CAMXCT020006722">
    <property type="protein sequence ID" value="CAL1172310.1"/>
    <property type="molecule type" value="Genomic_DNA"/>
</dbReference>
<sequence>MFATIGYILPEYWRFPGYLSKFLDIKFSEVPNGLSAFSKVPSLGWLQIVGFAGIVELNVYNDQVNDEPGNYGAGFLGLRSIGFMNAGISDPEVRKKKLNAELANGRLAMFAIIGMFFQDGLTGSAWGDWANYTDSPLRAFENELGVQAPVGFWDPAGFTADGSVEDFKRRRATEIKHGRISMLATMGYITPEITGKFPGYLSPSAGLKFADVPNGLAAISKVPAAGWAQILAYMAFCEVSQEQTPGSAAYAGDFGFKVLTSSDPAEKTKKLNAEIANGRLAMMAIIGMFFQDGLTGSAWGDWANYTASPLRAFENELGVQAPWVSGIPPDLPPMEAWRTSSDVAPPRSSTVAFRCWPPWDTSPQRSLANSLATYLHPPV</sequence>
<evidence type="ECO:0000256" key="5">
    <source>
        <dbReference type="PIRSR" id="PIRSR601344-1"/>
    </source>
</evidence>